<accession>A0A6C0H2T1</accession>
<sequence length="225" mass="22985">MAEMVIDTIQGTVDVGVGGISTLVGNKLCQLIDEKKEEIWTKGIDVALTKFDEDPEFNKRMIQKIVDAVTENIKNVAGSNIQETEAVVGESNGGEPGAAPSDATTNSAQTTPISGADALNATTALAANPDAAAAALDATKALTANPDAAAAALGATNALAANPDAAAAALDATKALTANPDAAAAALGSFIPGMTKGGKSKKRTHKFTSKKIRFKLPRKSKKTRR</sequence>
<name>A0A6C0H2T1_9ZZZZ</name>
<feature type="region of interest" description="Disordered" evidence="1">
    <location>
        <begin position="193"/>
        <end position="225"/>
    </location>
</feature>
<feature type="compositionally biased region" description="Basic residues" evidence="1">
    <location>
        <begin position="198"/>
        <end position="225"/>
    </location>
</feature>
<protein>
    <submittedName>
        <fullName evidence="2">Uncharacterized protein</fullName>
    </submittedName>
</protein>
<feature type="region of interest" description="Disordered" evidence="1">
    <location>
        <begin position="89"/>
        <end position="113"/>
    </location>
</feature>
<proteinExistence type="predicted"/>
<reference evidence="2" key="1">
    <citation type="journal article" date="2020" name="Nature">
        <title>Giant virus diversity and host interactions through global metagenomics.</title>
        <authorList>
            <person name="Schulz F."/>
            <person name="Roux S."/>
            <person name="Paez-Espino D."/>
            <person name="Jungbluth S."/>
            <person name="Walsh D.A."/>
            <person name="Denef V.J."/>
            <person name="McMahon K.D."/>
            <person name="Konstantinidis K.T."/>
            <person name="Eloe-Fadrosh E.A."/>
            <person name="Kyrpides N.C."/>
            <person name="Woyke T."/>
        </authorList>
    </citation>
    <scope>NUCLEOTIDE SEQUENCE</scope>
    <source>
        <strain evidence="2">GVMAG-M-3300023179-59</strain>
    </source>
</reference>
<dbReference type="AlphaFoldDB" id="A0A6C0H2T1"/>
<feature type="compositionally biased region" description="Polar residues" evidence="1">
    <location>
        <begin position="102"/>
        <end position="113"/>
    </location>
</feature>
<dbReference type="EMBL" id="MN739849">
    <property type="protein sequence ID" value="QHT74353.1"/>
    <property type="molecule type" value="Genomic_DNA"/>
</dbReference>
<evidence type="ECO:0000256" key="1">
    <source>
        <dbReference type="SAM" id="MobiDB-lite"/>
    </source>
</evidence>
<organism evidence="2">
    <name type="scientific">viral metagenome</name>
    <dbReference type="NCBI Taxonomy" id="1070528"/>
    <lineage>
        <taxon>unclassified sequences</taxon>
        <taxon>metagenomes</taxon>
        <taxon>organismal metagenomes</taxon>
    </lineage>
</organism>
<evidence type="ECO:0000313" key="2">
    <source>
        <dbReference type="EMBL" id="QHT74353.1"/>
    </source>
</evidence>